<keyword evidence="2" id="KW-1185">Reference proteome</keyword>
<dbReference type="AlphaFoldDB" id="A0A8X6HQH3"/>
<gene>
    <name evidence="1" type="ORF">TNCT_93001</name>
</gene>
<organism evidence="1 2">
    <name type="scientific">Trichonephila clavata</name>
    <name type="common">Joro spider</name>
    <name type="synonym">Nephila clavata</name>
    <dbReference type="NCBI Taxonomy" id="2740835"/>
    <lineage>
        <taxon>Eukaryota</taxon>
        <taxon>Metazoa</taxon>
        <taxon>Ecdysozoa</taxon>
        <taxon>Arthropoda</taxon>
        <taxon>Chelicerata</taxon>
        <taxon>Arachnida</taxon>
        <taxon>Araneae</taxon>
        <taxon>Araneomorphae</taxon>
        <taxon>Entelegynae</taxon>
        <taxon>Araneoidea</taxon>
        <taxon>Nephilidae</taxon>
        <taxon>Trichonephila</taxon>
    </lineage>
</organism>
<dbReference type="EMBL" id="BMAO01019051">
    <property type="protein sequence ID" value="GFR28018.1"/>
    <property type="molecule type" value="Genomic_DNA"/>
</dbReference>
<evidence type="ECO:0000313" key="1">
    <source>
        <dbReference type="EMBL" id="GFR28018.1"/>
    </source>
</evidence>
<sequence>MEDFMPVNVPGFDLIYFNTAKRRQIATTSSVAVSSASSRKAGAVAIYHINSFTDYKRVNSDISEINLGMKDAKAGDLCLLVVVRVNAILACCIASIFTRIKGSQHSTFEFVTSSPSSQCKAVWIQDLRTVKNFKTDGIAPFDKCAKF</sequence>
<reference evidence="1" key="1">
    <citation type="submission" date="2020-07" db="EMBL/GenBank/DDBJ databases">
        <title>Multicomponent nature underlies the extraordinary mechanical properties of spider dragline silk.</title>
        <authorList>
            <person name="Kono N."/>
            <person name="Nakamura H."/>
            <person name="Mori M."/>
            <person name="Yoshida Y."/>
            <person name="Ohtoshi R."/>
            <person name="Malay A.D."/>
            <person name="Moran D.A.P."/>
            <person name="Tomita M."/>
            <person name="Numata K."/>
            <person name="Arakawa K."/>
        </authorList>
    </citation>
    <scope>NUCLEOTIDE SEQUENCE</scope>
</reference>
<proteinExistence type="predicted"/>
<name>A0A8X6HQH3_TRICU</name>
<protein>
    <submittedName>
        <fullName evidence="1">Uncharacterized protein</fullName>
    </submittedName>
</protein>
<dbReference type="Proteomes" id="UP000887116">
    <property type="component" value="Unassembled WGS sequence"/>
</dbReference>
<accession>A0A8X6HQH3</accession>
<comment type="caution">
    <text evidence="1">The sequence shown here is derived from an EMBL/GenBank/DDBJ whole genome shotgun (WGS) entry which is preliminary data.</text>
</comment>
<evidence type="ECO:0000313" key="2">
    <source>
        <dbReference type="Proteomes" id="UP000887116"/>
    </source>
</evidence>